<dbReference type="InterPro" id="IPR011009">
    <property type="entry name" value="Kinase-like_dom_sf"/>
</dbReference>
<dbReference type="InterPro" id="IPR008266">
    <property type="entry name" value="Tyr_kinase_AS"/>
</dbReference>
<sequence length="371" mass="41945">MIRDLEIPGESLTFMELIGEGCFSEVYKGEYVQTTGDIIPVAVKVLKDNLSIEVHSDFEREVKAMATFDHENILKLLGVVLKEAGSVPCMVFEFMQYGDLGELLRNNDVYIRQPSSRLCNSLTQVDLVPIATQIARGMAYLSSLHFVHRDLATRNCLVGENLMVKISDFGMSRDIYTCDYYKIGGSRMLPVRWMAPESMMYGKFTLDSDVWSYGVVLWEIFTFGKQPYYGHSNEEVVKLILQGILLSPPGKCPYFIYNIMAGCWKTEPRDRLKFSDIYQILMENTPSASQHPAYFNHDVEEDLTDLFNCHRSDLEQISRNSSVFSIVGSLPDAPVDDNKNSTQPAASSIVGSTRDIRQPIFSIILDATKEV</sequence>
<dbReference type="InterPro" id="IPR001245">
    <property type="entry name" value="Ser-Thr/Tyr_kinase_cat_dom"/>
</dbReference>
<dbReference type="PRINTS" id="PR00109">
    <property type="entry name" value="TYRKINASE"/>
</dbReference>
<dbReference type="PANTHER" id="PTHR24416">
    <property type="entry name" value="TYROSINE-PROTEIN KINASE RECEPTOR"/>
    <property type="match status" value="1"/>
</dbReference>
<dbReference type="Pfam" id="PF07714">
    <property type="entry name" value="PK_Tyr_Ser-Thr"/>
    <property type="match status" value="1"/>
</dbReference>
<name>A0ABM1SH13_LIMPO</name>
<keyword evidence="3" id="KW-0067">ATP-binding</keyword>
<dbReference type="PROSITE" id="PS00107">
    <property type="entry name" value="PROTEIN_KINASE_ATP"/>
    <property type="match status" value="1"/>
</dbReference>
<evidence type="ECO:0000256" key="3">
    <source>
        <dbReference type="PROSITE-ProRule" id="PRU10141"/>
    </source>
</evidence>
<dbReference type="InterPro" id="IPR000719">
    <property type="entry name" value="Prot_kinase_dom"/>
</dbReference>
<dbReference type="InterPro" id="IPR020635">
    <property type="entry name" value="Tyr_kinase_cat_dom"/>
</dbReference>
<dbReference type="SUPFAM" id="SSF56112">
    <property type="entry name" value="Protein kinase-like (PK-like)"/>
    <property type="match status" value="1"/>
</dbReference>
<organism evidence="5 6">
    <name type="scientific">Limulus polyphemus</name>
    <name type="common">Atlantic horseshoe crab</name>
    <dbReference type="NCBI Taxonomy" id="6850"/>
    <lineage>
        <taxon>Eukaryota</taxon>
        <taxon>Metazoa</taxon>
        <taxon>Ecdysozoa</taxon>
        <taxon>Arthropoda</taxon>
        <taxon>Chelicerata</taxon>
        <taxon>Merostomata</taxon>
        <taxon>Xiphosura</taxon>
        <taxon>Limulidae</taxon>
        <taxon>Limulus</taxon>
    </lineage>
</organism>
<comment type="subcellular location">
    <subcellularLocation>
        <location evidence="1">Membrane</location>
        <topology evidence="1">Single-pass membrane protein</topology>
    </subcellularLocation>
</comment>
<evidence type="ECO:0000256" key="1">
    <source>
        <dbReference type="ARBA" id="ARBA00004167"/>
    </source>
</evidence>
<keyword evidence="5" id="KW-1185">Reference proteome</keyword>
<keyword evidence="3" id="KW-0547">Nucleotide-binding</keyword>
<dbReference type="InterPro" id="IPR050122">
    <property type="entry name" value="RTK"/>
</dbReference>
<accession>A0ABM1SH13</accession>
<feature type="binding site" evidence="3">
    <location>
        <position position="44"/>
    </location>
    <ligand>
        <name>ATP</name>
        <dbReference type="ChEBI" id="CHEBI:30616"/>
    </ligand>
</feature>
<dbReference type="PROSITE" id="PS50011">
    <property type="entry name" value="PROTEIN_KINASE_DOM"/>
    <property type="match status" value="1"/>
</dbReference>
<dbReference type="PROSITE" id="PS00109">
    <property type="entry name" value="PROTEIN_KINASE_TYR"/>
    <property type="match status" value="1"/>
</dbReference>
<dbReference type="RefSeq" id="XP_022242918.1">
    <property type="nucleotide sequence ID" value="XM_022387210.1"/>
</dbReference>
<dbReference type="Proteomes" id="UP000694941">
    <property type="component" value="Unplaced"/>
</dbReference>
<dbReference type="Gene3D" id="3.30.200.20">
    <property type="entry name" value="Phosphorylase Kinase, domain 1"/>
    <property type="match status" value="1"/>
</dbReference>
<evidence type="ECO:0000256" key="2">
    <source>
        <dbReference type="ARBA" id="ARBA00051243"/>
    </source>
</evidence>
<evidence type="ECO:0000259" key="4">
    <source>
        <dbReference type="PROSITE" id="PS50011"/>
    </source>
</evidence>
<dbReference type="SMART" id="SM00219">
    <property type="entry name" value="TyrKc"/>
    <property type="match status" value="1"/>
</dbReference>
<dbReference type="PANTHER" id="PTHR24416:SF619">
    <property type="entry name" value="TYROSINE-PROTEIN KINASE TRANSMEMBRANE RECEPTOR ROR-LIKE PROTEIN"/>
    <property type="match status" value="1"/>
</dbReference>
<comment type="catalytic activity">
    <reaction evidence="2">
        <text>L-tyrosyl-[protein] + ATP = O-phospho-L-tyrosyl-[protein] + ADP + H(+)</text>
        <dbReference type="Rhea" id="RHEA:10596"/>
        <dbReference type="Rhea" id="RHEA-COMP:10136"/>
        <dbReference type="Rhea" id="RHEA-COMP:20101"/>
        <dbReference type="ChEBI" id="CHEBI:15378"/>
        <dbReference type="ChEBI" id="CHEBI:30616"/>
        <dbReference type="ChEBI" id="CHEBI:46858"/>
        <dbReference type="ChEBI" id="CHEBI:61978"/>
        <dbReference type="ChEBI" id="CHEBI:456216"/>
        <dbReference type="EC" id="2.7.10.1"/>
    </reaction>
</comment>
<proteinExistence type="predicted"/>
<reference evidence="6" key="1">
    <citation type="submission" date="2025-08" db="UniProtKB">
        <authorList>
            <consortium name="RefSeq"/>
        </authorList>
    </citation>
    <scope>IDENTIFICATION</scope>
    <source>
        <tissue evidence="6">Muscle</tissue>
    </source>
</reference>
<gene>
    <name evidence="6" type="primary">LOC106460473</name>
</gene>
<evidence type="ECO:0000313" key="6">
    <source>
        <dbReference type="RefSeq" id="XP_022242918.1"/>
    </source>
</evidence>
<evidence type="ECO:0000313" key="5">
    <source>
        <dbReference type="Proteomes" id="UP000694941"/>
    </source>
</evidence>
<dbReference type="InterPro" id="IPR017441">
    <property type="entry name" value="Protein_kinase_ATP_BS"/>
</dbReference>
<dbReference type="GeneID" id="106460473"/>
<protein>
    <submittedName>
        <fullName evidence="6">Tyrosine-protein kinase transmembrane receptor Ror-like</fullName>
    </submittedName>
</protein>
<feature type="domain" description="Protein kinase" evidence="4">
    <location>
        <begin position="12"/>
        <end position="294"/>
    </location>
</feature>
<dbReference type="Gene3D" id="1.10.510.10">
    <property type="entry name" value="Transferase(Phosphotransferase) domain 1"/>
    <property type="match status" value="1"/>
</dbReference>